<evidence type="ECO:0000313" key="1">
    <source>
        <dbReference type="EMBL" id="OGE31142.1"/>
    </source>
</evidence>
<dbReference type="AlphaFoldDB" id="A0A1F5JR76"/>
<dbReference type="Proteomes" id="UP000176902">
    <property type="component" value="Unassembled WGS sequence"/>
</dbReference>
<dbReference type="EMBL" id="MFCV01000043">
    <property type="protein sequence ID" value="OGE31142.1"/>
    <property type="molecule type" value="Genomic_DNA"/>
</dbReference>
<reference evidence="1 2" key="1">
    <citation type="journal article" date="2016" name="Nat. Commun.">
        <title>Thousands of microbial genomes shed light on interconnected biogeochemical processes in an aquifer system.</title>
        <authorList>
            <person name="Anantharaman K."/>
            <person name="Brown C.T."/>
            <person name="Hug L.A."/>
            <person name="Sharon I."/>
            <person name="Castelle C.J."/>
            <person name="Probst A.J."/>
            <person name="Thomas B.C."/>
            <person name="Singh A."/>
            <person name="Wilkins M.J."/>
            <person name="Karaoz U."/>
            <person name="Brodie E.L."/>
            <person name="Williams K.H."/>
            <person name="Hubbard S.S."/>
            <person name="Banfield J.F."/>
        </authorList>
    </citation>
    <scope>NUCLEOTIDE SEQUENCE [LARGE SCALE GENOMIC DNA]</scope>
</reference>
<protein>
    <submittedName>
        <fullName evidence="1">Uncharacterized protein</fullName>
    </submittedName>
</protein>
<dbReference type="STRING" id="1797768.A3C59_04010"/>
<proteinExistence type="predicted"/>
<gene>
    <name evidence="1" type="ORF">A3C59_04010</name>
</gene>
<accession>A0A1F5JR76</accession>
<organism evidence="1 2">
    <name type="scientific">Candidatus Daviesbacteria bacterium RIFCSPHIGHO2_02_FULL_36_13</name>
    <dbReference type="NCBI Taxonomy" id="1797768"/>
    <lineage>
        <taxon>Bacteria</taxon>
        <taxon>Candidatus Daviesiibacteriota</taxon>
    </lineage>
</organism>
<name>A0A1F5JR76_9BACT</name>
<evidence type="ECO:0000313" key="2">
    <source>
        <dbReference type="Proteomes" id="UP000176902"/>
    </source>
</evidence>
<comment type="caution">
    <text evidence="1">The sequence shown here is derived from an EMBL/GenBank/DDBJ whole genome shotgun (WGS) entry which is preliminary data.</text>
</comment>
<sequence length="143" mass="15780">MKVFITFLAFIFSLMIFTQGVEAKVLPQAKKAATKVTSVKTGSTINISPKLRGDKKAIIISFSNLQNASYVSYLLNYKQAGQAEGAMGSLNLTGSSSQSSELLFGTCSKNVCRYHYGITNARLEVSYTLKNGKKYLKKYRIKI</sequence>